<proteinExistence type="predicted"/>
<protein>
    <submittedName>
        <fullName evidence="1">Uncharacterized protein</fullName>
    </submittedName>
</protein>
<accession>A0AAE1GD16</accession>
<name>A0AAE1GD16_PETCI</name>
<dbReference type="EMBL" id="JAWQEG010000391">
    <property type="protein sequence ID" value="KAK3890789.1"/>
    <property type="molecule type" value="Genomic_DNA"/>
</dbReference>
<keyword evidence="2" id="KW-1185">Reference proteome</keyword>
<comment type="caution">
    <text evidence="1">The sequence shown here is derived from an EMBL/GenBank/DDBJ whole genome shotgun (WGS) entry which is preliminary data.</text>
</comment>
<dbReference type="Proteomes" id="UP001286313">
    <property type="component" value="Unassembled WGS sequence"/>
</dbReference>
<sequence length="440" mass="49665">MERKKRENLKFPLLPGTISQAWFIIDGNTTELTNVNQAICKITQACTEEKLVIVEVSITGSGNLLIDSVVVALTVYSSWEFSKEKSRWQSSVLAEPRQLTRISSVMYYMPVIGTITPIVAGHSPVSSFHKLVNCCSIIPFKKRIMKCIKHLCEKENMERQSLLQVTTDIKGSELEKFILPISSCYLGVWTLTSDKREWVSLVRLSKGFCLRATTIPRSYPQDERSIVVVQPKLNSLKSATLIIAKTEYNIIDVKNTITLLLENGLGYGERTNVVLQVLPTIDICNPKLTDVVVPITNGSNWNYNTAVYMWETQVHMDKSLKILLAGSNKPKLKAGSNKPKLKVNEVEPVYPVEESTQEGDTHKKALMPGTSVIKVEYNHGISSNEDKSKCPTPYQAIPEVQTDPRRMSFKNFMNLREKSGTLEEAMKDFALYSVRLYFEK</sequence>
<dbReference type="AlphaFoldDB" id="A0AAE1GD16"/>
<organism evidence="1 2">
    <name type="scientific">Petrolisthes cinctipes</name>
    <name type="common">Flat porcelain crab</name>
    <dbReference type="NCBI Taxonomy" id="88211"/>
    <lineage>
        <taxon>Eukaryota</taxon>
        <taxon>Metazoa</taxon>
        <taxon>Ecdysozoa</taxon>
        <taxon>Arthropoda</taxon>
        <taxon>Crustacea</taxon>
        <taxon>Multicrustacea</taxon>
        <taxon>Malacostraca</taxon>
        <taxon>Eumalacostraca</taxon>
        <taxon>Eucarida</taxon>
        <taxon>Decapoda</taxon>
        <taxon>Pleocyemata</taxon>
        <taxon>Anomura</taxon>
        <taxon>Galatheoidea</taxon>
        <taxon>Porcellanidae</taxon>
        <taxon>Petrolisthes</taxon>
    </lineage>
</organism>
<gene>
    <name evidence="1" type="ORF">Pcinc_005287</name>
</gene>
<evidence type="ECO:0000313" key="1">
    <source>
        <dbReference type="EMBL" id="KAK3890789.1"/>
    </source>
</evidence>
<evidence type="ECO:0000313" key="2">
    <source>
        <dbReference type="Proteomes" id="UP001286313"/>
    </source>
</evidence>
<reference evidence="1" key="1">
    <citation type="submission" date="2023-10" db="EMBL/GenBank/DDBJ databases">
        <title>Genome assemblies of two species of porcelain crab, Petrolisthes cinctipes and Petrolisthes manimaculis (Anomura: Porcellanidae).</title>
        <authorList>
            <person name="Angst P."/>
        </authorList>
    </citation>
    <scope>NUCLEOTIDE SEQUENCE</scope>
    <source>
        <strain evidence="1">PB745_01</strain>
        <tissue evidence="1">Gill</tissue>
    </source>
</reference>